<dbReference type="AlphaFoldDB" id="A0A1H7NZQ0"/>
<keyword evidence="2" id="KW-1185">Reference proteome</keyword>
<name>A0A1H7NZQ0_9GAMM</name>
<dbReference type="Proteomes" id="UP000198807">
    <property type="component" value="Unassembled WGS sequence"/>
</dbReference>
<organism evidence="1 2">
    <name type="scientific">Halomonas daqiaonensis</name>
    <dbReference type="NCBI Taxonomy" id="650850"/>
    <lineage>
        <taxon>Bacteria</taxon>
        <taxon>Pseudomonadati</taxon>
        <taxon>Pseudomonadota</taxon>
        <taxon>Gammaproteobacteria</taxon>
        <taxon>Oceanospirillales</taxon>
        <taxon>Halomonadaceae</taxon>
        <taxon>Halomonas</taxon>
    </lineage>
</organism>
<dbReference type="RefSeq" id="WP_089712574.1">
    <property type="nucleotide sequence ID" value="NZ_FOBC01000008.1"/>
</dbReference>
<accession>A0A1H7NZQ0</accession>
<sequence length="183" mass="21274">MPYTTHRKPREDYAFLSMWLTGYDFRVEMGVNTNLRANLLRVRPDDRVFEARNWLEISGKCFDPEERAGEKFVITLSSDPTPEGFSETGRDFQKKGEYGKPQYRTYRGAHVPIFECPQGITPLWRNRKVDPWQGYLKASESYVSDCLTVLTSKAARYMFIHERIIGRDHWINGLSIQSGNPAE</sequence>
<evidence type="ECO:0000313" key="2">
    <source>
        <dbReference type="Proteomes" id="UP000198807"/>
    </source>
</evidence>
<protein>
    <submittedName>
        <fullName evidence="1">Uncharacterized protein</fullName>
    </submittedName>
</protein>
<dbReference type="OrthoDB" id="6163364at2"/>
<reference evidence="2" key="1">
    <citation type="submission" date="2016-10" db="EMBL/GenBank/DDBJ databases">
        <authorList>
            <person name="Varghese N."/>
            <person name="Submissions S."/>
        </authorList>
    </citation>
    <scope>NUCLEOTIDE SEQUENCE [LARGE SCALE GENOMIC DNA]</scope>
    <source>
        <strain evidence="2">CGMCC 1.9150</strain>
    </source>
</reference>
<proteinExistence type="predicted"/>
<dbReference type="EMBL" id="FOBC01000008">
    <property type="protein sequence ID" value="SEL28856.1"/>
    <property type="molecule type" value="Genomic_DNA"/>
</dbReference>
<gene>
    <name evidence="1" type="ORF">SAMN04488129_108142</name>
</gene>
<evidence type="ECO:0000313" key="1">
    <source>
        <dbReference type="EMBL" id="SEL28856.1"/>
    </source>
</evidence>